<feature type="signal peptide" evidence="2">
    <location>
        <begin position="1"/>
        <end position="17"/>
    </location>
</feature>
<dbReference type="Proteomes" id="UP000198432">
    <property type="component" value="Unassembled WGS sequence"/>
</dbReference>
<evidence type="ECO:0000256" key="2">
    <source>
        <dbReference type="SAM" id="SignalP"/>
    </source>
</evidence>
<evidence type="ECO:0000256" key="1">
    <source>
        <dbReference type="SAM" id="Coils"/>
    </source>
</evidence>
<organism evidence="4 5">
    <name type="scientific">Pontibacter ummariensis</name>
    <dbReference type="NCBI Taxonomy" id="1610492"/>
    <lineage>
        <taxon>Bacteria</taxon>
        <taxon>Pseudomonadati</taxon>
        <taxon>Bacteroidota</taxon>
        <taxon>Cytophagia</taxon>
        <taxon>Cytophagales</taxon>
        <taxon>Hymenobacteraceae</taxon>
        <taxon>Pontibacter</taxon>
    </lineage>
</organism>
<feature type="coiled-coil region" evidence="1">
    <location>
        <begin position="310"/>
        <end position="348"/>
    </location>
</feature>
<dbReference type="Pfam" id="PF12146">
    <property type="entry name" value="Hydrolase_4"/>
    <property type="match status" value="1"/>
</dbReference>
<dbReference type="InterPro" id="IPR022742">
    <property type="entry name" value="Hydrolase_4"/>
</dbReference>
<evidence type="ECO:0000259" key="3">
    <source>
        <dbReference type="Pfam" id="PF12146"/>
    </source>
</evidence>
<keyword evidence="5" id="KW-1185">Reference proteome</keyword>
<dbReference type="SUPFAM" id="SSF53474">
    <property type="entry name" value="alpha/beta-Hydrolases"/>
    <property type="match status" value="1"/>
</dbReference>
<evidence type="ECO:0000313" key="4">
    <source>
        <dbReference type="EMBL" id="SNS38165.1"/>
    </source>
</evidence>
<sequence length="468" mass="50455">MNQLLFLFLFASFTAFTQQKAPVTGDWSGSLQVMGTELPLVFHIKESPDGSLTATMDSPKQGAKDIPVQSVKQVQDSLYIDMKAIGGTYAGKLSGPETIEGQWKQGGQSFALQLKKGAAAETMKRPQHPKPPYPYQHTEVTVPNKEAGITLAGTLTVPQGGSPHPAVLLFTGSGPQDRDETILGHKPFLVLADHLTRQGFAVLRLDDRGVGKSGGDFASATTADFVSDAATAFEYLKGLDFIDKKKVGLLGHSEGALIAEQVAATHPETAFVVLMAGNAVPGTELLLAQNKALLQNAGVPQELLQKYLDLRKAQLQVAATEKDVAKAAEQIRKLEQAARAKVTEQEQKQLGLTPQSEQAIVSQLSSPWMRYYLAYDPAPALRKLKMPVLVLNGTKDLQVPYQQNLPATEKALKAGGNKKYTIKELPGLNHLLQTANTGSPAEYGQIEETIAPAALETIAEWMKGLVKK</sequence>
<reference evidence="5" key="1">
    <citation type="submission" date="2017-06" db="EMBL/GenBank/DDBJ databases">
        <authorList>
            <person name="Varghese N."/>
            <person name="Submissions S."/>
        </authorList>
    </citation>
    <scope>NUCLEOTIDE SEQUENCE [LARGE SCALE GENOMIC DNA]</scope>
    <source>
        <strain evidence="5">NKM1</strain>
    </source>
</reference>
<dbReference type="InterPro" id="IPR053145">
    <property type="entry name" value="AB_hydrolase_Est10"/>
</dbReference>
<feature type="chain" id="PRO_5012218490" description="Serine aminopeptidase S33 domain-containing protein" evidence="2">
    <location>
        <begin position="18"/>
        <end position="468"/>
    </location>
</feature>
<dbReference type="RefSeq" id="WP_089318638.1">
    <property type="nucleotide sequence ID" value="NZ_FZOQ01000005.1"/>
</dbReference>
<dbReference type="AlphaFoldDB" id="A0A239E0C4"/>
<gene>
    <name evidence="4" type="ORF">SAMN06296052_105224</name>
</gene>
<name>A0A239E0C4_9BACT</name>
<protein>
    <recommendedName>
        <fullName evidence="3">Serine aminopeptidase S33 domain-containing protein</fullName>
    </recommendedName>
</protein>
<keyword evidence="2" id="KW-0732">Signal</keyword>
<keyword evidence="1" id="KW-0175">Coiled coil</keyword>
<dbReference type="InterPro" id="IPR029058">
    <property type="entry name" value="AB_hydrolase_fold"/>
</dbReference>
<proteinExistence type="predicted"/>
<dbReference type="Gene3D" id="3.40.50.1820">
    <property type="entry name" value="alpha/beta hydrolase"/>
    <property type="match status" value="1"/>
</dbReference>
<feature type="domain" description="Serine aminopeptidase S33" evidence="3">
    <location>
        <begin position="191"/>
        <end position="432"/>
    </location>
</feature>
<dbReference type="PANTHER" id="PTHR43265:SF1">
    <property type="entry name" value="ESTERASE ESTD"/>
    <property type="match status" value="1"/>
</dbReference>
<dbReference type="EMBL" id="FZOQ01000005">
    <property type="protein sequence ID" value="SNS38165.1"/>
    <property type="molecule type" value="Genomic_DNA"/>
</dbReference>
<dbReference type="OrthoDB" id="9809549at2"/>
<evidence type="ECO:0000313" key="5">
    <source>
        <dbReference type="Proteomes" id="UP000198432"/>
    </source>
</evidence>
<accession>A0A239E0C4</accession>
<dbReference type="GO" id="GO:0052689">
    <property type="term" value="F:carboxylic ester hydrolase activity"/>
    <property type="evidence" value="ECO:0007669"/>
    <property type="project" value="TreeGrafter"/>
</dbReference>
<dbReference type="PANTHER" id="PTHR43265">
    <property type="entry name" value="ESTERASE ESTD"/>
    <property type="match status" value="1"/>
</dbReference>